<evidence type="ECO:0000313" key="7">
    <source>
        <dbReference type="Proteomes" id="UP000515292"/>
    </source>
</evidence>
<dbReference type="AlphaFoldDB" id="A0A7G5ILH2"/>
<evidence type="ECO:0000256" key="3">
    <source>
        <dbReference type="ARBA" id="ARBA00023163"/>
    </source>
</evidence>
<dbReference type="Pfam" id="PF09339">
    <property type="entry name" value="HTH_IclR"/>
    <property type="match status" value="1"/>
</dbReference>
<dbReference type="InterPro" id="IPR014757">
    <property type="entry name" value="Tscrpt_reg_IclR_C"/>
</dbReference>
<dbReference type="EMBL" id="CP059851">
    <property type="protein sequence ID" value="QMW24214.1"/>
    <property type="molecule type" value="Genomic_DNA"/>
</dbReference>
<dbReference type="InterPro" id="IPR036390">
    <property type="entry name" value="WH_DNA-bd_sf"/>
</dbReference>
<dbReference type="PROSITE" id="PS51077">
    <property type="entry name" value="HTH_ICLR"/>
    <property type="match status" value="1"/>
</dbReference>
<dbReference type="Gene3D" id="1.10.10.10">
    <property type="entry name" value="Winged helix-like DNA-binding domain superfamily/Winged helix DNA-binding domain"/>
    <property type="match status" value="1"/>
</dbReference>
<dbReference type="PROSITE" id="PS51078">
    <property type="entry name" value="ICLR_ED"/>
    <property type="match status" value="1"/>
</dbReference>
<name>A0A7G5ILH2_9SPHN</name>
<evidence type="ECO:0000256" key="2">
    <source>
        <dbReference type="ARBA" id="ARBA00023125"/>
    </source>
</evidence>
<dbReference type="PANTHER" id="PTHR30136">
    <property type="entry name" value="HELIX-TURN-HELIX TRANSCRIPTIONAL REGULATOR, ICLR FAMILY"/>
    <property type="match status" value="1"/>
</dbReference>
<dbReference type="InterPro" id="IPR029016">
    <property type="entry name" value="GAF-like_dom_sf"/>
</dbReference>
<protein>
    <submittedName>
        <fullName evidence="6">IclR family transcriptional regulator</fullName>
    </submittedName>
</protein>
<accession>A0A7G5ILH2</accession>
<dbReference type="SUPFAM" id="SSF55781">
    <property type="entry name" value="GAF domain-like"/>
    <property type="match status" value="1"/>
</dbReference>
<evidence type="ECO:0000256" key="1">
    <source>
        <dbReference type="ARBA" id="ARBA00023015"/>
    </source>
</evidence>
<evidence type="ECO:0000259" key="5">
    <source>
        <dbReference type="PROSITE" id="PS51078"/>
    </source>
</evidence>
<organism evidence="6 7">
    <name type="scientific">Sandaracinobacteroides saxicola</name>
    <dbReference type="NCBI Taxonomy" id="2759707"/>
    <lineage>
        <taxon>Bacteria</taxon>
        <taxon>Pseudomonadati</taxon>
        <taxon>Pseudomonadota</taxon>
        <taxon>Alphaproteobacteria</taxon>
        <taxon>Sphingomonadales</taxon>
        <taxon>Sphingosinicellaceae</taxon>
        <taxon>Sandaracinobacteroides</taxon>
    </lineage>
</organism>
<evidence type="ECO:0000259" key="4">
    <source>
        <dbReference type="PROSITE" id="PS51077"/>
    </source>
</evidence>
<keyword evidence="1" id="KW-0805">Transcription regulation</keyword>
<keyword evidence="7" id="KW-1185">Reference proteome</keyword>
<dbReference type="SMART" id="SM00346">
    <property type="entry name" value="HTH_ICLR"/>
    <property type="match status" value="1"/>
</dbReference>
<dbReference type="GO" id="GO:0045892">
    <property type="term" value="P:negative regulation of DNA-templated transcription"/>
    <property type="evidence" value="ECO:0007669"/>
    <property type="project" value="TreeGrafter"/>
</dbReference>
<dbReference type="Pfam" id="PF01614">
    <property type="entry name" value="IclR_C"/>
    <property type="match status" value="1"/>
</dbReference>
<dbReference type="GO" id="GO:0003700">
    <property type="term" value="F:DNA-binding transcription factor activity"/>
    <property type="evidence" value="ECO:0007669"/>
    <property type="project" value="TreeGrafter"/>
</dbReference>
<evidence type="ECO:0000313" key="6">
    <source>
        <dbReference type="EMBL" id="QMW24214.1"/>
    </source>
</evidence>
<proteinExistence type="predicted"/>
<dbReference type="PANTHER" id="PTHR30136:SF7">
    <property type="entry name" value="HTH-TYPE TRANSCRIPTIONAL REGULATOR KDGR-RELATED"/>
    <property type="match status" value="1"/>
</dbReference>
<keyword evidence="2" id="KW-0238">DNA-binding</keyword>
<reference evidence="6 7" key="1">
    <citation type="submission" date="2020-07" db="EMBL/GenBank/DDBJ databases">
        <title>Complete genome sequence for Sandaracinobacter sp. M6.</title>
        <authorList>
            <person name="Tang Y."/>
            <person name="Liu Q."/>
            <person name="Guo Z."/>
            <person name="Lei P."/>
            <person name="Huang B."/>
        </authorList>
    </citation>
    <scope>NUCLEOTIDE SEQUENCE [LARGE SCALE GENOMIC DNA]</scope>
    <source>
        <strain evidence="6 7">M6</strain>
    </source>
</reference>
<keyword evidence="3" id="KW-0804">Transcription</keyword>
<dbReference type="Gene3D" id="3.30.450.40">
    <property type="match status" value="1"/>
</dbReference>
<dbReference type="InterPro" id="IPR036388">
    <property type="entry name" value="WH-like_DNA-bd_sf"/>
</dbReference>
<feature type="domain" description="HTH iclR-type" evidence="4">
    <location>
        <begin position="10"/>
        <end position="72"/>
    </location>
</feature>
<dbReference type="InterPro" id="IPR050707">
    <property type="entry name" value="HTH_MetabolicPath_Reg"/>
</dbReference>
<gene>
    <name evidence="6" type="ORF">H3309_07100</name>
</gene>
<sequence>MADDTGKYLAPALDKGLDILELLSLATEPLTMGQIAERLSRTKGEIFRMLVALERRGYILRNGDSDRFEMGSRLFELAMHVTPTRNLVATAMRHVEKVAHETDQSCHLAVLSGNEIVVIARVEAPGEMGFSVRLGYRRRIDHSTSGRVITAFSSPAQRAAIIERLAATYDDFDDGSFQAQLASIVEDRFERANSPVAAGIVDLGAPVIGETGYAVASLTIPYIVRAHAKGTQQEARALLVAQAAALSKELTVGLPQPV</sequence>
<dbReference type="GO" id="GO:0003677">
    <property type="term" value="F:DNA binding"/>
    <property type="evidence" value="ECO:0007669"/>
    <property type="project" value="UniProtKB-KW"/>
</dbReference>
<dbReference type="InterPro" id="IPR005471">
    <property type="entry name" value="Tscrpt_reg_IclR_N"/>
</dbReference>
<dbReference type="Proteomes" id="UP000515292">
    <property type="component" value="Chromosome"/>
</dbReference>
<dbReference type="KEGG" id="sand:H3309_07100"/>
<feature type="domain" description="IclR-ED" evidence="5">
    <location>
        <begin position="73"/>
        <end position="252"/>
    </location>
</feature>
<dbReference type="SUPFAM" id="SSF46785">
    <property type="entry name" value="Winged helix' DNA-binding domain"/>
    <property type="match status" value="1"/>
</dbReference>
<dbReference type="RefSeq" id="WP_182298037.1">
    <property type="nucleotide sequence ID" value="NZ_CP059851.1"/>
</dbReference>